<evidence type="ECO:0000256" key="1">
    <source>
        <dbReference type="SAM" id="SignalP"/>
    </source>
</evidence>
<comment type="caution">
    <text evidence="2">The sequence shown here is derived from an EMBL/GenBank/DDBJ whole genome shotgun (WGS) entry which is preliminary data.</text>
</comment>
<dbReference type="AlphaFoldDB" id="A0A3S0Z6L2"/>
<dbReference type="EMBL" id="RXFT01000001">
    <property type="protein sequence ID" value="RUR65877.1"/>
    <property type="molecule type" value="Genomic_DNA"/>
</dbReference>
<name>A0A3S0Z6L2_9BURK</name>
<dbReference type="Proteomes" id="UP000281118">
    <property type="component" value="Unassembled WGS sequence"/>
</dbReference>
<organism evidence="2 3">
    <name type="scientific">Variovorax guangxiensis</name>
    <dbReference type="NCBI Taxonomy" id="1775474"/>
    <lineage>
        <taxon>Bacteria</taxon>
        <taxon>Pseudomonadati</taxon>
        <taxon>Pseudomonadota</taxon>
        <taxon>Betaproteobacteria</taxon>
        <taxon>Burkholderiales</taxon>
        <taxon>Comamonadaceae</taxon>
        <taxon>Variovorax</taxon>
    </lineage>
</organism>
<reference evidence="2 3" key="1">
    <citation type="submission" date="2018-12" db="EMBL/GenBank/DDBJ databases">
        <title>The genome sequences of Variovorax guangxiensis DSM 27352.</title>
        <authorList>
            <person name="Gao J."/>
            <person name="Sun J."/>
        </authorList>
    </citation>
    <scope>NUCLEOTIDE SEQUENCE [LARGE SCALE GENOMIC DNA]</scope>
    <source>
        <strain evidence="2 3">DSM 27352</strain>
    </source>
</reference>
<proteinExistence type="predicted"/>
<accession>A0A3S0Z6L2</accession>
<keyword evidence="1" id="KW-0732">Signal</keyword>
<feature type="signal peptide" evidence="1">
    <location>
        <begin position="1"/>
        <end position="34"/>
    </location>
</feature>
<gene>
    <name evidence="2" type="ORF">EJP67_02260</name>
</gene>
<sequence length="182" mass="19894">MAKAQIAPSRTASATVVAPASLAALMRLVANAEAADCHVRAGSEDTLISGSAAQLAAAGYRGTFPKERGGWHPTGYASTRGETIRHEWHNLFNWRIPLLEHERGPQLAAMRAAEGPEDPSMLIPGWLREDRRRLACQMAAKLAERRGDKLARALWMLLSTQDYSVSAGQVALEESKRRSRAH</sequence>
<evidence type="ECO:0000313" key="2">
    <source>
        <dbReference type="EMBL" id="RUR65877.1"/>
    </source>
</evidence>
<evidence type="ECO:0000313" key="3">
    <source>
        <dbReference type="Proteomes" id="UP000281118"/>
    </source>
</evidence>
<protein>
    <submittedName>
        <fullName evidence="2">Uncharacterized protein</fullName>
    </submittedName>
</protein>
<feature type="chain" id="PRO_5018642743" evidence="1">
    <location>
        <begin position="35"/>
        <end position="182"/>
    </location>
</feature>
<dbReference type="RefSeq" id="WP_126018978.1">
    <property type="nucleotide sequence ID" value="NZ_RXFT01000001.1"/>
</dbReference>